<feature type="non-terminal residue" evidence="2">
    <location>
        <position position="66"/>
    </location>
</feature>
<evidence type="ECO:0000313" key="2">
    <source>
        <dbReference type="EMBL" id="PNX68355.1"/>
    </source>
</evidence>
<feature type="compositionally biased region" description="Basic and acidic residues" evidence="1">
    <location>
        <begin position="1"/>
        <end position="16"/>
    </location>
</feature>
<proteinExistence type="predicted"/>
<dbReference type="AlphaFoldDB" id="A0A2K3KPX5"/>
<reference evidence="2 3" key="1">
    <citation type="journal article" date="2014" name="Am. J. Bot.">
        <title>Genome assembly and annotation for red clover (Trifolium pratense; Fabaceae).</title>
        <authorList>
            <person name="Istvanek J."/>
            <person name="Jaros M."/>
            <person name="Krenek A."/>
            <person name="Repkova J."/>
        </authorList>
    </citation>
    <scope>NUCLEOTIDE SEQUENCE [LARGE SCALE GENOMIC DNA]</scope>
    <source>
        <strain evidence="3">cv. Tatra</strain>
        <tissue evidence="2">Young leaves</tissue>
    </source>
</reference>
<protein>
    <submittedName>
        <fullName evidence="2">Uncharacterized protein</fullName>
    </submittedName>
</protein>
<feature type="region of interest" description="Disordered" evidence="1">
    <location>
        <begin position="1"/>
        <end position="22"/>
    </location>
</feature>
<dbReference type="Proteomes" id="UP000236291">
    <property type="component" value="Unassembled WGS sequence"/>
</dbReference>
<gene>
    <name evidence="2" type="ORF">L195_g063939</name>
</gene>
<organism evidence="2 3">
    <name type="scientific">Trifolium pratense</name>
    <name type="common">Red clover</name>
    <dbReference type="NCBI Taxonomy" id="57577"/>
    <lineage>
        <taxon>Eukaryota</taxon>
        <taxon>Viridiplantae</taxon>
        <taxon>Streptophyta</taxon>
        <taxon>Embryophyta</taxon>
        <taxon>Tracheophyta</taxon>
        <taxon>Spermatophyta</taxon>
        <taxon>Magnoliopsida</taxon>
        <taxon>eudicotyledons</taxon>
        <taxon>Gunneridae</taxon>
        <taxon>Pentapetalae</taxon>
        <taxon>rosids</taxon>
        <taxon>fabids</taxon>
        <taxon>Fabales</taxon>
        <taxon>Fabaceae</taxon>
        <taxon>Papilionoideae</taxon>
        <taxon>50 kb inversion clade</taxon>
        <taxon>NPAAA clade</taxon>
        <taxon>Hologalegina</taxon>
        <taxon>IRL clade</taxon>
        <taxon>Trifolieae</taxon>
        <taxon>Trifolium</taxon>
    </lineage>
</organism>
<dbReference type="EMBL" id="ASHM01226497">
    <property type="protein sequence ID" value="PNX68355.1"/>
    <property type="molecule type" value="Genomic_DNA"/>
</dbReference>
<evidence type="ECO:0000313" key="3">
    <source>
        <dbReference type="Proteomes" id="UP000236291"/>
    </source>
</evidence>
<accession>A0A2K3KPX5</accession>
<sequence>MVVRTGEKRSNNDRGRSLAGMNKVRRRIVKNGIWLRTNHDEEDEEKKRLRRRKKTVTVVEKRLGSF</sequence>
<name>A0A2K3KPX5_TRIPR</name>
<evidence type="ECO:0000256" key="1">
    <source>
        <dbReference type="SAM" id="MobiDB-lite"/>
    </source>
</evidence>
<reference evidence="2 3" key="2">
    <citation type="journal article" date="2017" name="Front. Plant Sci.">
        <title>Gene Classification and Mining of Molecular Markers Useful in Red Clover (Trifolium pratense) Breeding.</title>
        <authorList>
            <person name="Istvanek J."/>
            <person name="Dluhosova J."/>
            <person name="Dluhos P."/>
            <person name="Patkova L."/>
            <person name="Nedelnik J."/>
            <person name="Repkova J."/>
        </authorList>
    </citation>
    <scope>NUCLEOTIDE SEQUENCE [LARGE SCALE GENOMIC DNA]</scope>
    <source>
        <strain evidence="3">cv. Tatra</strain>
        <tissue evidence="2">Young leaves</tissue>
    </source>
</reference>
<comment type="caution">
    <text evidence="2">The sequence shown here is derived from an EMBL/GenBank/DDBJ whole genome shotgun (WGS) entry which is preliminary data.</text>
</comment>